<dbReference type="GeneID" id="66071942"/>
<comment type="caution">
    <text evidence="1">The sequence shown here is derived from an EMBL/GenBank/DDBJ whole genome shotgun (WGS) entry which is preliminary data.</text>
</comment>
<name>A0A9P7RNR3_9AGAR</name>
<protein>
    <submittedName>
        <fullName evidence="1">Uncharacterized protein</fullName>
    </submittedName>
</protein>
<dbReference type="RefSeq" id="XP_043003420.1">
    <property type="nucleotide sequence ID" value="XM_043159814.1"/>
</dbReference>
<gene>
    <name evidence="1" type="ORF">E1B28_002866</name>
</gene>
<dbReference type="Proteomes" id="UP001049176">
    <property type="component" value="Chromosome 10"/>
</dbReference>
<dbReference type="AlphaFoldDB" id="A0A9P7RNR3"/>
<evidence type="ECO:0000313" key="1">
    <source>
        <dbReference type="EMBL" id="KAG7086949.1"/>
    </source>
</evidence>
<reference evidence="1" key="1">
    <citation type="journal article" date="2021" name="Genome Biol. Evol.">
        <title>The assembled and annotated genome of the fairy-ring fungus Marasmius oreades.</title>
        <authorList>
            <person name="Hiltunen M."/>
            <person name="Ament-Velasquez S.L."/>
            <person name="Johannesson H."/>
        </authorList>
    </citation>
    <scope>NUCLEOTIDE SEQUENCE</scope>
    <source>
        <strain evidence="1">03SP1</strain>
    </source>
</reference>
<proteinExistence type="predicted"/>
<dbReference type="KEGG" id="more:E1B28_002866"/>
<organism evidence="1 2">
    <name type="scientific">Marasmius oreades</name>
    <name type="common">fairy-ring Marasmius</name>
    <dbReference type="NCBI Taxonomy" id="181124"/>
    <lineage>
        <taxon>Eukaryota</taxon>
        <taxon>Fungi</taxon>
        <taxon>Dikarya</taxon>
        <taxon>Basidiomycota</taxon>
        <taxon>Agaricomycotina</taxon>
        <taxon>Agaricomycetes</taxon>
        <taxon>Agaricomycetidae</taxon>
        <taxon>Agaricales</taxon>
        <taxon>Marasmiineae</taxon>
        <taxon>Marasmiaceae</taxon>
        <taxon>Marasmius</taxon>
    </lineage>
</organism>
<keyword evidence="2" id="KW-1185">Reference proteome</keyword>
<dbReference type="EMBL" id="CM032190">
    <property type="protein sequence ID" value="KAG7086949.1"/>
    <property type="molecule type" value="Genomic_DNA"/>
</dbReference>
<accession>A0A9P7RNR3</accession>
<evidence type="ECO:0000313" key="2">
    <source>
        <dbReference type="Proteomes" id="UP001049176"/>
    </source>
</evidence>
<sequence length="113" mass="12308">MLGSDLGTCRSDSGYESMESVKKFRSPNLIITPCSSTLFRLPLPGLQSELLDACAFLKIVHSMPSQPHRCNLPPPDGCTLRRTQLPGSWYRLFVHPPALSVIDDGVALIGGAR</sequence>